<organism evidence="2">
    <name type="scientific">Arundo donax</name>
    <name type="common">Giant reed</name>
    <name type="synonym">Donax arundinaceus</name>
    <dbReference type="NCBI Taxonomy" id="35708"/>
    <lineage>
        <taxon>Eukaryota</taxon>
        <taxon>Viridiplantae</taxon>
        <taxon>Streptophyta</taxon>
        <taxon>Embryophyta</taxon>
        <taxon>Tracheophyta</taxon>
        <taxon>Spermatophyta</taxon>
        <taxon>Magnoliopsida</taxon>
        <taxon>Liliopsida</taxon>
        <taxon>Poales</taxon>
        <taxon>Poaceae</taxon>
        <taxon>PACMAD clade</taxon>
        <taxon>Arundinoideae</taxon>
        <taxon>Arundineae</taxon>
        <taxon>Arundo</taxon>
    </lineage>
</organism>
<reference evidence="2" key="2">
    <citation type="journal article" date="2015" name="Data Brief">
        <title>Shoot transcriptome of the giant reed, Arundo donax.</title>
        <authorList>
            <person name="Barrero R.A."/>
            <person name="Guerrero F.D."/>
            <person name="Moolhuijzen P."/>
            <person name="Goolsby J.A."/>
            <person name="Tidwell J."/>
            <person name="Bellgard S.E."/>
            <person name="Bellgard M.I."/>
        </authorList>
    </citation>
    <scope>NUCLEOTIDE SEQUENCE</scope>
    <source>
        <tissue evidence="2">Shoot tissue taken approximately 20 cm above the soil surface</tissue>
    </source>
</reference>
<reference evidence="2" key="1">
    <citation type="submission" date="2014-09" db="EMBL/GenBank/DDBJ databases">
        <authorList>
            <person name="Magalhaes I.L.F."/>
            <person name="Oliveira U."/>
            <person name="Santos F.R."/>
            <person name="Vidigal T.H.D.A."/>
            <person name="Brescovit A.D."/>
            <person name="Santos A.J."/>
        </authorList>
    </citation>
    <scope>NUCLEOTIDE SEQUENCE</scope>
    <source>
        <tissue evidence="2">Shoot tissue taken approximately 20 cm above the soil surface</tissue>
    </source>
</reference>
<dbReference type="AlphaFoldDB" id="A0A0A9AQZ5"/>
<name>A0A0A9AQZ5_ARUDO</name>
<keyword evidence="1" id="KW-1133">Transmembrane helix</keyword>
<feature type="transmembrane region" description="Helical" evidence="1">
    <location>
        <begin position="12"/>
        <end position="38"/>
    </location>
</feature>
<sequence>MHSPSNRATYKVTTLMALTSIDCGKLLTVLLLLHLCYIA</sequence>
<evidence type="ECO:0000313" key="2">
    <source>
        <dbReference type="EMBL" id="JAD54134.1"/>
    </source>
</evidence>
<protein>
    <submittedName>
        <fullName evidence="2">Uncharacterized protein</fullName>
    </submittedName>
</protein>
<evidence type="ECO:0000256" key="1">
    <source>
        <dbReference type="SAM" id="Phobius"/>
    </source>
</evidence>
<keyword evidence="1" id="KW-0812">Transmembrane</keyword>
<dbReference type="EMBL" id="GBRH01243761">
    <property type="protein sequence ID" value="JAD54134.1"/>
    <property type="molecule type" value="Transcribed_RNA"/>
</dbReference>
<keyword evidence="1" id="KW-0472">Membrane</keyword>
<accession>A0A0A9AQZ5</accession>
<proteinExistence type="predicted"/>